<feature type="transmembrane region" description="Helical" evidence="10">
    <location>
        <begin position="933"/>
        <end position="952"/>
    </location>
</feature>
<feature type="transmembrane region" description="Helical" evidence="10">
    <location>
        <begin position="176"/>
        <end position="199"/>
    </location>
</feature>
<feature type="transmembrane region" description="Helical" evidence="10">
    <location>
        <begin position="543"/>
        <end position="562"/>
    </location>
</feature>
<dbReference type="Pfam" id="PF00005">
    <property type="entry name" value="ABC_tran"/>
    <property type="match status" value="2"/>
</dbReference>
<evidence type="ECO:0000313" key="14">
    <source>
        <dbReference type="Proteomes" id="UP000613580"/>
    </source>
</evidence>
<dbReference type="SUPFAM" id="SSF90123">
    <property type="entry name" value="ABC transporter transmembrane region"/>
    <property type="match status" value="2"/>
</dbReference>
<comment type="caution">
    <text evidence="13">The sequence shown here is derived from an EMBL/GenBank/DDBJ whole genome shotgun (WGS) entry which is preliminary data.</text>
</comment>
<dbReference type="PANTHER" id="PTHR24223">
    <property type="entry name" value="ATP-BINDING CASSETTE SUB-FAMILY C"/>
    <property type="match status" value="1"/>
</dbReference>
<feature type="transmembrane region" description="Helical" evidence="10">
    <location>
        <begin position="142"/>
        <end position="164"/>
    </location>
</feature>
<evidence type="ECO:0000256" key="6">
    <source>
        <dbReference type="ARBA" id="ARBA00022989"/>
    </source>
</evidence>
<keyword evidence="4" id="KW-0547">Nucleotide-binding</keyword>
<keyword evidence="7 10" id="KW-0472">Membrane</keyword>
<feature type="transmembrane region" description="Helical" evidence="10">
    <location>
        <begin position="1018"/>
        <end position="1043"/>
    </location>
</feature>
<dbReference type="GO" id="GO:0016887">
    <property type="term" value="F:ATP hydrolysis activity"/>
    <property type="evidence" value="ECO:0007669"/>
    <property type="project" value="InterPro"/>
</dbReference>
<keyword evidence="2" id="KW-0813">Transport</keyword>
<keyword evidence="5" id="KW-0067">ATP-binding</keyword>
<evidence type="ECO:0000256" key="5">
    <source>
        <dbReference type="ARBA" id="ARBA00022840"/>
    </source>
</evidence>
<dbReference type="InterPro" id="IPR050173">
    <property type="entry name" value="ABC_transporter_C-like"/>
</dbReference>
<keyword evidence="8" id="KW-0175">Coiled coil</keyword>
<keyword evidence="14" id="KW-1185">Reference proteome</keyword>
<evidence type="ECO:0000256" key="10">
    <source>
        <dbReference type="SAM" id="Phobius"/>
    </source>
</evidence>
<organism evidence="13 14">
    <name type="scientific">Mycena chlorophos</name>
    <name type="common">Agaric fungus</name>
    <name type="synonym">Agaricus chlorophos</name>
    <dbReference type="NCBI Taxonomy" id="658473"/>
    <lineage>
        <taxon>Eukaryota</taxon>
        <taxon>Fungi</taxon>
        <taxon>Dikarya</taxon>
        <taxon>Basidiomycota</taxon>
        <taxon>Agaricomycotina</taxon>
        <taxon>Agaricomycetes</taxon>
        <taxon>Agaricomycetidae</taxon>
        <taxon>Agaricales</taxon>
        <taxon>Marasmiineae</taxon>
        <taxon>Mycenaceae</taxon>
        <taxon>Mycena</taxon>
    </lineage>
</organism>
<proteinExistence type="predicted"/>
<dbReference type="CDD" id="cd18596">
    <property type="entry name" value="ABC_6TM_VMR1_D1_like"/>
    <property type="match status" value="1"/>
</dbReference>
<evidence type="ECO:0000256" key="7">
    <source>
        <dbReference type="ARBA" id="ARBA00023136"/>
    </source>
</evidence>
<dbReference type="GO" id="GO:0140359">
    <property type="term" value="F:ABC-type transporter activity"/>
    <property type="evidence" value="ECO:0007669"/>
    <property type="project" value="InterPro"/>
</dbReference>
<comment type="subcellular location">
    <subcellularLocation>
        <location evidence="1">Membrane</location>
    </subcellularLocation>
</comment>
<dbReference type="PROSITE" id="PS50893">
    <property type="entry name" value="ABC_TRANSPORTER_2"/>
    <property type="match status" value="2"/>
</dbReference>
<dbReference type="InterPro" id="IPR027417">
    <property type="entry name" value="P-loop_NTPase"/>
</dbReference>
<dbReference type="CDD" id="cd03250">
    <property type="entry name" value="ABCC_MRP_domain1"/>
    <property type="match status" value="1"/>
</dbReference>
<feature type="transmembrane region" description="Helical" evidence="10">
    <location>
        <begin position="113"/>
        <end position="130"/>
    </location>
</feature>
<feature type="transmembrane region" description="Helical" evidence="10">
    <location>
        <begin position="85"/>
        <end position="107"/>
    </location>
</feature>
<keyword evidence="3 10" id="KW-0812">Transmembrane</keyword>
<feature type="domain" description="ABC transporter" evidence="11">
    <location>
        <begin position="1302"/>
        <end position="1576"/>
    </location>
</feature>
<reference evidence="13" key="1">
    <citation type="submission" date="2020-05" db="EMBL/GenBank/DDBJ databases">
        <title>Mycena genomes resolve the evolution of fungal bioluminescence.</title>
        <authorList>
            <person name="Tsai I.J."/>
        </authorList>
    </citation>
    <scope>NUCLEOTIDE SEQUENCE</scope>
    <source>
        <strain evidence="13">110903Hualien_Pintung</strain>
    </source>
</reference>
<evidence type="ECO:0000256" key="9">
    <source>
        <dbReference type="SAM" id="MobiDB-lite"/>
    </source>
</evidence>
<feature type="transmembrane region" description="Helical" evidence="10">
    <location>
        <begin position="427"/>
        <end position="449"/>
    </location>
</feature>
<feature type="transmembrane region" description="Helical" evidence="10">
    <location>
        <begin position="1106"/>
        <end position="1134"/>
    </location>
</feature>
<dbReference type="InterPro" id="IPR003593">
    <property type="entry name" value="AAA+_ATPase"/>
</dbReference>
<dbReference type="Gene3D" id="3.40.50.300">
    <property type="entry name" value="P-loop containing nucleotide triphosphate hydrolases"/>
    <property type="match status" value="3"/>
</dbReference>
<dbReference type="Pfam" id="PF00664">
    <property type="entry name" value="ABC_membrane"/>
    <property type="match status" value="2"/>
</dbReference>
<dbReference type="OrthoDB" id="6500128at2759"/>
<dbReference type="PROSITE" id="PS50929">
    <property type="entry name" value="ABC_TM1F"/>
    <property type="match status" value="2"/>
</dbReference>
<dbReference type="Gene3D" id="1.20.1560.10">
    <property type="entry name" value="ABC transporter type 1, transmembrane domain"/>
    <property type="match status" value="2"/>
</dbReference>
<dbReference type="InterPro" id="IPR036640">
    <property type="entry name" value="ABC1_TM_sf"/>
</dbReference>
<gene>
    <name evidence="13" type="ORF">HMN09_00318400</name>
</gene>
<dbReference type="SUPFAM" id="SSF52540">
    <property type="entry name" value="P-loop containing nucleoside triphosphate hydrolases"/>
    <property type="match status" value="2"/>
</dbReference>
<evidence type="ECO:0000256" key="1">
    <source>
        <dbReference type="ARBA" id="ARBA00004370"/>
    </source>
</evidence>
<evidence type="ECO:0000313" key="13">
    <source>
        <dbReference type="EMBL" id="KAF7318105.1"/>
    </source>
</evidence>
<dbReference type="PROSITE" id="PS00211">
    <property type="entry name" value="ABC_TRANSPORTER_1"/>
    <property type="match status" value="1"/>
</dbReference>
<feature type="transmembrane region" description="Helical" evidence="10">
    <location>
        <begin position="455"/>
        <end position="474"/>
    </location>
</feature>
<dbReference type="EMBL" id="JACAZE010000004">
    <property type="protein sequence ID" value="KAF7318105.1"/>
    <property type="molecule type" value="Genomic_DNA"/>
</dbReference>
<dbReference type="GO" id="GO:0016020">
    <property type="term" value="C:membrane"/>
    <property type="evidence" value="ECO:0007669"/>
    <property type="project" value="UniProtKB-SubCell"/>
</dbReference>
<dbReference type="GO" id="GO:0005524">
    <property type="term" value="F:ATP binding"/>
    <property type="evidence" value="ECO:0007669"/>
    <property type="project" value="UniProtKB-KW"/>
</dbReference>
<feature type="region of interest" description="Disordered" evidence="9">
    <location>
        <begin position="384"/>
        <end position="405"/>
    </location>
</feature>
<evidence type="ECO:0000256" key="8">
    <source>
        <dbReference type="SAM" id="Coils"/>
    </source>
</evidence>
<evidence type="ECO:0000256" key="3">
    <source>
        <dbReference type="ARBA" id="ARBA00022692"/>
    </source>
</evidence>
<feature type="region of interest" description="Disordered" evidence="9">
    <location>
        <begin position="1422"/>
        <end position="1454"/>
    </location>
</feature>
<dbReference type="InterPro" id="IPR017871">
    <property type="entry name" value="ABC_transporter-like_CS"/>
</dbReference>
<evidence type="ECO:0000259" key="11">
    <source>
        <dbReference type="PROSITE" id="PS50893"/>
    </source>
</evidence>
<feature type="domain" description="ABC transmembrane type-1" evidence="12">
    <location>
        <begin position="291"/>
        <end position="597"/>
    </location>
</feature>
<dbReference type="InterPro" id="IPR011527">
    <property type="entry name" value="ABC1_TM_dom"/>
</dbReference>
<evidence type="ECO:0000259" key="12">
    <source>
        <dbReference type="PROSITE" id="PS50929"/>
    </source>
</evidence>
<accession>A0A8H6TIC4</accession>
<dbReference type="Proteomes" id="UP000613580">
    <property type="component" value="Unassembled WGS sequence"/>
</dbReference>
<name>A0A8H6TIC4_MYCCL</name>
<dbReference type="InterPro" id="IPR003439">
    <property type="entry name" value="ABC_transporter-like_ATP-bd"/>
</dbReference>
<protein>
    <submittedName>
        <fullName evidence="13">ABC bile acid</fullName>
    </submittedName>
</protein>
<evidence type="ECO:0000256" key="4">
    <source>
        <dbReference type="ARBA" id="ARBA00022741"/>
    </source>
</evidence>
<feature type="transmembrane region" description="Helical" evidence="10">
    <location>
        <begin position="1203"/>
        <end position="1227"/>
    </location>
</feature>
<dbReference type="CDD" id="cd03244">
    <property type="entry name" value="ABCC_MRP_domain2"/>
    <property type="match status" value="1"/>
</dbReference>
<dbReference type="CDD" id="cd18604">
    <property type="entry name" value="ABC_6TM_VMR1_D2_like"/>
    <property type="match status" value="1"/>
</dbReference>
<dbReference type="SMART" id="SM00382">
    <property type="entry name" value="AAA"/>
    <property type="match status" value="2"/>
</dbReference>
<feature type="domain" description="ABC transporter" evidence="11">
    <location>
        <begin position="667"/>
        <end position="884"/>
    </location>
</feature>
<dbReference type="PANTHER" id="PTHR24223:SF415">
    <property type="entry name" value="FI20190P1"/>
    <property type="match status" value="1"/>
</dbReference>
<feature type="compositionally biased region" description="Polar residues" evidence="9">
    <location>
        <begin position="1424"/>
        <end position="1441"/>
    </location>
</feature>
<feature type="domain" description="ABC transmembrane type-1" evidence="12">
    <location>
        <begin position="944"/>
        <end position="1259"/>
    </location>
</feature>
<sequence length="1596" mass="175305">MAALCAHTVSATDLSDACVRSSWAATIPFGAALVCSLLALPLPIPAVVKQPFAKFLTLHEAEAAADHVESDEIDVQPVSRWRARVFAFVGVVQSLTWAALAVASLTQNASDKFTVIQLGLVAATWLYTVVRSVASPPQTAPFDLFVVYALQLLGVVLVLGGYAFEHAYGDAQLPSKFAFGAVVCYAAVTAAMLVLAINIPMNLPSTRVKKEDIGKTVTPEDYATIYQWMTFSWVYPLIKKGTHSTLNDEDVWRMSPTLQSLPVFLKFQALYRSTLLRSLVFANFHDLVFDFLGTLGSIFLSYAGPYLLKQLLDVLAKPDATPRDRGLAHLYAALMFVCALVKAELDLQHLWYGRQNTARVRSQVMAAIYDKALKRKDFSGVVKEKEKEKAPAGDKKAEDKPAEDAKSSADVGKIVNLMSGDAEELSFTASSIYILYGAPFELLIGSVFLYQLLGWSAFTGFFALFAVMPINRWITQQNVKIYERKKKAEDKRMALLDELIAAVKFVKFFAWEERWMNRVMESRDQEIVFMTRQRFYTTMFNGVWNFGPLANSLVSFATYVWLGNELTVAKAFTALAIFSSIRSPLNAVPMYIVHLLRVGVGLRRIESFLAEDEVDAQVSSLKQDASVAVVIHEGLGLENATLEWNQVKQDDKKDDAATSAPAASAASSVADVSTIAASEAGSETRDHHFELKNISVKFPEGKLSVVTGPTASGKTALLMALMGEMTLLPGGRIIMAKDTTVDEHGFTHGIAFAAQTPWLQHRSIKDNILFGSPMDEARYKEVVRCCGQKARVALARAVYSRKKYVLLDDPLSAVDSHTSRFLFEHCLKGPLMAHRTVILVTHHVELVLPGAHYLIRMLDGRVDVQGTVHELRAQGVLEEIKQEAEAEAEEQEAAVEPAAAEEAAAEINLKKPRKLVQDEHREVGTVKWSVYKAYLAASGYWIWIFVIFIATLQNVGRISENLWFKYWAAGYEQSASAAQMHVLRASQYNTAAQIMLVPSSESMQTTTTALPDAAKHPLFYIGVYGAIGMFGVSLQLLGGWVYLTASLRASQTLFRKLLNTVTHATFRFHDTTPQGRILNRFSKDFNTVDGDLGGSVYAISSSFSGFVVAIITVAIVIPPFLIPGLLISAVYWRLANGYLAAGRDLRRMESNSRSPIFSDFGELLAGIVTVRAFSAEKRFMVGLHTRIDDMAKSWYNFWMSSRWLLVNFDALGGTAVYLTALFAIIALEDAGLAGLAITSALTFSDNVYWTCRFWTELELNLNSVERISEYLDLPQEPPTIIESNRPPAYWPSSSGPASDALVVAEDVSVKYAPDLPSVLQGVSFKLRAGERVALVGRTGSGKSTLAMSLLRFVDPSSGRILVDGMDISKIGIHDLRTRMTFIPQDATLFSGTLRDNLDPFGDHEDSVCLDVLRRVHLLGRGEGSQAQSRIPSTSGTPTVSRPASVHGDASTLSTSLTTVEGGKTSITLDTQVSAGGTNFSQGQRQLIAMARALLRRSAVVVMDEATSSVDFETDAKIQQTIREEFAGSLLVTVAHRLKTIIDYNRVMVLDKGKVVEFASPYELMQQEGSVFRGMCMKTGAFAELEAAAKKAAEPQG</sequence>
<evidence type="ECO:0000256" key="2">
    <source>
        <dbReference type="ARBA" id="ARBA00022448"/>
    </source>
</evidence>
<feature type="coiled-coil region" evidence="8">
    <location>
        <begin position="874"/>
        <end position="901"/>
    </location>
</feature>
<feature type="transmembrane region" description="Helical" evidence="10">
    <location>
        <begin position="27"/>
        <end position="48"/>
    </location>
</feature>
<keyword evidence="6 10" id="KW-1133">Transmembrane helix</keyword>